<organism evidence="2 3">
    <name type="scientific">Paratrimastix pyriformis</name>
    <dbReference type="NCBI Taxonomy" id="342808"/>
    <lineage>
        <taxon>Eukaryota</taxon>
        <taxon>Metamonada</taxon>
        <taxon>Preaxostyla</taxon>
        <taxon>Paratrimastigidae</taxon>
        <taxon>Paratrimastix</taxon>
    </lineage>
</organism>
<reference evidence="2" key="1">
    <citation type="journal article" date="2022" name="bioRxiv">
        <title>Genomics of Preaxostyla Flagellates Illuminates Evolutionary Transitions and the Path Towards Mitochondrial Loss.</title>
        <authorList>
            <person name="Novak L.V.F."/>
            <person name="Treitli S.C."/>
            <person name="Pyrih J."/>
            <person name="Halakuc P."/>
            <person name="Pipaliya S.V."/>
            <person name="Vacek V."/>
            <person name="Brzon O."/>
            <person name="Soukal P."/>
            <person name="Eme L."/>
            <person name="Dacks J.B."/>
            <person name="Karnkowska A."/>
            <person name="Elias M."/>
            <person name="Hampl V."/>
        </authorList>
    </citation>
    <scope>NUCLEOTIDE SEQUENCE</scope>
    <source>
        <strain evidence="2">RCP-MX</strain>
    </source>
</reference>
<evidence type="ECO:0000313" key="3">
    <source>
        <dbReference type="Proteomes" id="UP001141327"/>
    </source>
</evidence>
<proteinExistence type="predicted"/>
<feature type="domain" description="RNase H type-1" evidence="1">
    <location>
        <begin position="1"/>
        <end position="98"/>
    </location>
</feature>
<sequence length="339" mass="36479">MELAVATIKSARADGRLLPHQPVAICADSQYALGAAAGWTRIQFAHARVLALREALQAAKPVVLRSVPAHVDRIPGALVIPSIPGNQLADHLAEAALHGGPTDRRGIQATFPTQELCGPIGPAQWPSGPAESPLPFSHKFLTRSLLTALARLAHEEEEARDWLACPYAYHPLEPISARRHDQVLRALARALTAAGLKVVVHDSAANARKATQIPEELLARIPAHLRHLRPDLLVCPGEGGPETPTVIELAVTTAVRDEDLTGARDGKLAQYRDYCQAAGFDNRALLFGATGCIPGQSIRDLLQLVPGTEHRTLCEALRRISGDLTRSMLALFLMRGGQQ</sequence>
<dbReference type="InterPro" id="IPR036397">
    <property type="entry name" value="RNaseH_sf"/>
</dbReference>
<accession>A0ABQ8U836</accession>
<dbReference type="Gene3D" id="3.30.420.10">
    <property type="entry name" value="Ribonuclease H-like superfamily/Ribonuclease H"/>
    <property type="match status" value="1"/>
</dbReference>
<keyword evidence="3" id="KW-1185">Reference proteome</keyword>
<protein>
    <recommendedName>
        <fullName evidence="1">RNase H type-1 domain-containing protein</fullName>
    </recommendedName>
</protein>
<dbReference type="PROSITE" id="PS50879">
    <property type="entry name" value="RNASE_H_1"/>
    <property type="match status" value="1"/>
</dbReference>
<evidence type="ECO:0000259" key="1">
    <source>
        <dbReference type="PROSITE" id="PS50879"/>
    </source>
</evidence>
<dbReference type="InterPro" id="IPR002156">
    <property type="entry name" value="RNaseH_domain"/>
</dbReference>
<gene>
    <name evidence="2" type="ORF">PAPYR_12687</name>
</gene>
<evidence type="ECO:0000313" key="2">
    <source>
        <dbReference type="EMBL" id="KAJ4452970.1"/>
    </source>
</evidence>
<dbReference type="Proteomes" id="UP001141327">
    <property type="component" value="Unassembled WGS sequence"/>
</dbReference>
<comment type="caution">
    <text evidence="2">The sequence shown here is derived from an EMBL/GenBank/DDBJ whole genome shotgun (WGS) entry which is preliminary data.</text>
</comment>
<name>A0ABQ8U836_9EUKA</name>
<dbReference type="InterPro" id="IPR012337">
    <property type="entry name" value="RNaseH-like_sf"/>
</dbReference>
<dbReference type="SUPFAM" id="SSF53098">
    <property type="entry name" value="Ribonuclease H-like"/>
    <property type="match status" value="1"/>
</dbReference>
<dbReference type="EMBL" id="JAPMOS010000338">
    <property type="protein sequence ID" value="KAJ4452970.1"/>
    <property type="molecule type" value="Genomic_DNA"/>
</dbReference>